<keyword evidence="4" id="KW-0804">Transcription</keyword>
<keyword evidence="8" id="KW-1185">Reference proteome</keyword>
<dbReference type="GO" id="GO:0051123">
    <property type="term" value="P:RNA polymerase II preinitiation complex assembly"/>
    <property type="evidence" value="ECO:0007669"/>
    <property type="project" value="TreeGrafter"/>
</dbReference>
<evidence type="ECO:0000256" key="3">
    <source>
        <dbReference type="ARBA" id="ARBA00023015"/>
    </source>
</evidence>
<dbReference type="Proteomes" id="UP000306050">
    <property type="component" value="Chromosome SGRAM_23"/>
</dbReference>
<dbReference type="GO" id="GO:0003713">
    <property type="term" value="F:transcription coactivator activity"/>
    <property type="evidence" value="ECO:0007669"/>
    <property type="project" value="TreeGrafter"/>
</dbReference>
<evidence type="ECO:0000256" key="1">
    <source>
        <dbReference type="ARBA" id="ARBA00004123"/>
    </source>
</evidence>
<dbReference type="RefSeq" id="XP_029738858.1">
    <property type="nucleotide sequence ID" value="XM_029884757.1"/>
</dbReference>
<evidence type="ECO:0000313" key="8">
    <source>
        <dbReference type="Proteomes" id="UP000306050"/>
    </source>
</evidence>
<organism evidence="7 8">
    <name type="scientific">Sporisorium graminicola</name>
    <dbReference type="NCBI Taxonomy" id="280036"/>
    <lineage>
        <taxon>Eukaryota</taxon>
        <taxon>Fungi</taxon>
        <taxon>Dikarya</taxon>
        <taxon>Basidiomycota</taxon>
        <taxon>Ustilaginomycotina</taxon>
        <taxon>Ustilaginomycetes</taxon>
        <taxon>Ustilaginales</taxon>
        <taxon>Ustilaginaceae</taxon>
        <taxon>Sporisorium</taxon>
    </lineage>
</organism>
<dbReference type="GeneID" id="40727056"/>
<dbReference type="GO" id="GO:0000124">
    <property type="term" value="C:SAGA complex"/>
    <property type="evidence" value="ECO:0007669"/>
    <property type="project" value="TreeGrafter"/>
</dbReference>
<dbReference type="SUPFAM" id="SSF47113">
    <property type="entry name" value="Histone-fold"/>
    <property type="match status" value="1"/>
</dbReference>
<dbReference type="InterPro" id="IPR051431">
    <property type="entry name" value="TFIID_subunit_9"/>
</dbReference>
<dbReference type="EMBL" id="SRRM01000015">
    <property type="protein sequence ID" value="TKY86873.1"/>
    <property type="molecule type" value="Genomic_DNA"/>
</dbReference>
<sequence length="274" mass="29274">MVAYHDATISASSSYNDTGLRGPVPRDARLIALILASTGVSDVEPAVLLQLLEFAHRYTYDVLSDALVYSDHANSRQAGSNLSLEDVNLAIQSRVNYSFTKPPEKDMLLALASTVNAIPLPPISDRHGVRLPPAQHCLTNVNFGIVPNPPPEDFDDFEEPQPARSSTAAAAAAASQTGTTATAAGASQSTQADTQASTLFDSAPTRTGVHGDDEDYDDDNDDEEDPDDGDVSMTTVHPSQSQPTAESQPEAKDSEQQEAARGVKRSLDEDEEYD</sequence>
<comment type="similarity">
    <text evidence="2">Belongs to the TAF9 family.</text>
</comment>
<dbReference type="GO" id="GO:0005669">
    <property type="term" value="C:transcription factor TFIID complex"/>
    <property type="evidence" value="ECO:0007669"/>
    <property type="project" value="TreeGrafter"/>
</dbReference>
<keyword evidence="5" id="KW-0539">Nucleus</keyword>
<evidence type="ECO:0000256" key="6">
    <source>
        <dbReference type="SAM" id="MobiDB-lite"/>
    </source>
</evidence>
<dbReference type="GO" id="GO:0016251">
    <property type="term" value="F:RNA polymerase II general transcription initiation factor activity"/>
    <property type="evidence" value="ECO:0007669"/>
    <property type="project" value="TreeGrafter"/>
</dbReference>
<feature type="compositionally biased region" description="Polar residues" evidence="6">
    <location>
        <begin position="232"/>
        <end position="247"/>
    </location>
</feature>
<dbReference type="InterPro" id="IPR003162">
    <property type="entry name" value="TFIID-31"/>
</dbReference>
<feature type="compositionally biased region" description="Low complexity" evidence="6">
    <location>
        <begin position="165"/>
        <end position="198"/>
    </location>
</feature>
<comment type="caution">
    <text evidence="7">The sequence shown here is derived from an EMBL/GenBank/DDBJ whole genome shotgun (WGS) entry which is preliminary data.</text>
</comment>
<dbReference type="GO" id="GO:0046982">
    <property type="term" value="F:protein heterodimerization activity"/>
    <property type="evidence" value="ECO:0007669"/>
    <property type="project" value="InterPro"/>
</dbReference>
<evidence type="ECO:0000256" key="2">
    <source>
        <dbReference type="ARBA" id="ARBA00007646"/>
    </source>
</evidence>
<accession>A0A4U7KRB3</accession>
<name>A0A4U7KRB3_9BASI</name>
<dbReference type="KEGG" id="sgra:EX895_004161"/>
<protein>
    <recommendedName>
        <fullName evidence="9">Transcription initiation factor TFIID subunit 9</fullName>
    </recommendedName>
</protein>
<gene>
    <name evidence="7" type="ORF">EX895_004161</name>
</gene>
<evidence type="ECO:0000256" key="4">
    <source>
        <dbReference type="ARBA" id="ARBA00023163"/>
    </source>
</evidence>
<dbReference type="Gene3D" id="1.10.20.10">
    <property type="entry name" value="Histone, subunit A"/>
    <property type="match status" value="1"/>
</dbReference>
<dbReference type="OrthoDB" id="341924at2759"/>
<dbReference type="CDD" id="cd07979">
    <property type="entry name" value="HFD_TAF9"/>
    <property type="match status" value="1"/>
</dbReference>
<dbReference type="InterPro" id="IPR009072">
    <property type="entry name" value="Histone-fold"/>
</dbReference>
<evidence type="ECO:0000313" key="7">
    <source>
        <dbReference type="EMBL" id="TKY86873.1"/>
    </source>
</evidence>
<dbReference type="AlphaFoldDB" id="A0A4U7KRB3"/>
<dbReference type="Pfam" id="PF02291">
    <property type="entry name" value="TFIID-31kDa"/>
    <property type="match status" value="1"/>
</dbReference>
<feature type="compositionally biased region" description="Acidic residues" evidence="6">
    <location>
        <begin position="212"/>
        <end position="230"/>
    </location>
</feature>
<dbReference type="PANTHER" id="PTHR48068">
    <property type="entry name" value="TAF9 RNA POLYMERASE II, TATA BOX-BINDING PROTEIN (TBP)-ASSOCIATED FACTOR"/>
    <property type="match status" value="1"/>
</dbReference>
<comment type="subcellular location">
    <subcellularLocation>
        <location evidence="1">Nucleus</location>
    </subcellularLocation>
</comment>
<reference evidence="7 8" key="1">
    <citation type="submission" date="2019-05" db="EMBL/GenBank/DDBJ databases">
        <title>Sporisorium graminicola CBS 10092 draft sequencing and annotation.</title>
        <authorList>
            <person name="Solano-Gonzalez S."/>
            <person name="Caddick M.X."/>
            <person name="Darby A."/>
        </authorList>
    </citation>
    <scope>NUCLEOTIDE SEQUENCE [LARGE SCALE GENOMIC DNA]</scope>
    <source>
        <strain evidence="7 8">CBS 10092</strain>
    </source>
</reference>
<proteinExistence type="inferred from homology"/>
<keyword evidence="3" id="KW-0805">Transcription regulation</keyword>
<evidence type="ECO:0008006" key="9">
    <source>
        <dbReference type="Google" id="ProtNLM"/>
    </source>
</evidence>
<feature type="region of interest" description="Disordered" evidence="6">
    <location>
        <begin position="142"/>
        <end position="274"/>
    </location>
</feature>
<evidence type="ECO:0000256" key="5">
    <source>
        <dbReference type="ARBA" id="ARBA00023242"/>
    </source>
</evidence>
<dbReference type="PANTHER" id="PTHR48068:SF4">
    <property type="entry name" value="TATA-BOX BINDING PROTEIN ASSOCIATED FACTOR 9"/>
    <property type="match status" value="1"/>
</dbReference>